<feature type="compositionally biased region" description="Low complexity" evidence="6">
    <location>
        <begin position="1"/>
        <end position="15"/>
    </location>
</feature>
<evidence type="ECO:0000256" key="3">
    <source>
        <dbReference type="ARBA" id="ARBA00011486"/>
    </source>
</evidence>
<name>A0AAE0IKZ0_9PEZI</name>
<feature type="compositionally biased region" description="Low complexity" evidence="6">
    <location>
        <begin position="85"/>
        <end position="103"/>
    </location>
</feature>
<evidence type="ECO:0000256" key="5">
    <source>
        <dbReference type="ARBA" id="ARBA00022758"/>
    </source>
</evidence>
<dbReference type="GO" id="GO:0075523">
    <property type="term" value="P:viral translational frameshifting"/>
    <property type="evidence" value="ECO:0007669"/>
    <property type="project" value="UniProtKB-KW"/>
</dbReference>
<evidence type="ECO:0000256" key="1">
    <source>
        <dbReference type="ARBA" id="ARBA00002307"/>
    </source>
</evidence>
<dbReference type="GO" id="GO:0005634">
    <property type="term" value="C:nucleus"/>
    <property type="evidence" value="ECO:0007669"/>
    <property type="project" value="TreeGrafter"/>
</dbReference>
<dbReference type="Pfam" id="PF02100">
    <property type="entry name" value="ODC_AZ"/>
    <property type="match status" value="1"/>
</dbReference>
<evidence type="ECO:0000256" key="4">
    <source>
        <dbReference type="ARBA" id="ARBA00017712"/>
    </source>
</evidence>
<comment type="subunit">
    <text evidence="3">Interacts with ODC and thereby sterically blocks ODC homodimerization.</text>
</comment>
<dbReference type="InterPro" id="IPR016181">
    <property type="entry name" value="Acyl_CoA_acyltransferase"/>
</dbReference>
<protein>
    <recommendedName>
        <fullName evidence="4">Ornithine decarboxylase antizyme</fullName>
    </recommendedName>
</protein>
<evidence type="ECO:0000256" key="2">
    <source>
        <dbReference type="ARBA" id="ARBA00008796"/>
    </source>
</evidence>
<organism evidence="7 8">
    <name type="scientific">Apodospora peruviana</name>
    <dbReference type="NCBI Taxonomy" id="516989"/>
    <lineage>
        <taxon>Eukaryota</taxon>
        <taxon>Fungi</taxon>
        <taxon>Dikarya</taxon>
        <taxon>Ascomycota</taxon>
        <taxon>Pezizomycotina</taxon>
        <taxon>Sordariomycetes</taxon>
        <taxon>Sordariomycetidae</taxon>
        <taxon>Sordariales</taxon>
        <taxon>Lasiosphaeriaceae</taxon>
        <taxon>Apodospora</taxon>
    </lineage>
</organism>
<comment type="caution">
    <text evidence="7">The sequence shown here is derived from an EMBL/GenBank/DDBJ whole genome shotgun (WGS) entry which is preliminary data.</text>
</comment>
<dbReference type="SUPFAM" id="SSF55729">
    <property type="entry name" value="Acyl-CoA N-acyltransferases (Nat)"/>
    <property type="match status" value="1"/>
</dbReference>
<dbReference type="GO" id="GO:0045732">
    <property type="term" value="P:positive regulation of protein catabolic process"/>
    <property type="evidence" value="ECO:0007669"/>
    <property type="project" value="TreeGrafter"/>
</dbReference>
<dbReference type="InterPro" id="IPR002993">
    <property type="entry name" value="ODC_AZ"/>
</dbReference>
<dbReference type="GO" id="GO:0005737">
    <property type="term" value="C:cytoplasm"/>
    <property type="evidence" value="ECO:0007669"/>
    <property type="project" value="TreeGrafter"/>
</dbReference>
<dbReference type="Gene3D" id="3.40.630.60">
    <property type="match status" value="1"/>
</dbReference>
<accession>A0AAE0IKZ0</accession>
<sequence length="343" mass="36865">MAPMNQSSNNHSSNHYGEDVAATHRQANILASCYGPSGIPEVPSTGLPSPPSSPPLAAITSTNELALTPKANKPSAQRSSYFQHGRSGSSSSSSSSDSDSTTRQQHRRRGATLRIREECERFFCEMLYAMFLGERNSVSQRSGLASVYYNNNINNNINDDAMVLDHHHHHRGSGGSEAARAPYAFGQLTPPDDNDCSPIADKSLMASHGIGLGGWGAGVGAGGHAVSNWLEIWDYAGGSSFRAFVAEDTRTGEEGDKSLFVFFDAHVLSRDLKQALVALIELADGPLSCAHMVICIDRSIPGEEAKALTKGLQWAGFSPTTLDFWSGGLDVVSDRWLFMGMEI</sequence>
<evidence type="ECO:0000313" key="8">
    <source>
        <dbReference type="Proteomes" id="UP001283341"/>
    </source>
</evidence>
<keyword evidence="8" id="KW-1185">Reference proteome</keyword>
<feature type="region of interest" description="Disordered" evidence="6">
    <location>
        <begin position="1"/>
        <end position="112"/>
    </location>
</feature>
<evidence type="ECO:0000256" key="6">
    <source>
        <dbReference type="SAM" id="MobiDB-lite"/>
    </source>
</evidence>
<reference evidence="7" key="2">
    <citation type="submission" date="2023-06" db="EMBL/GenBank/DDBJ databases">
        <authorList>
            <consortium name="Lawrence Berkeley National Laboratory"/>
            <person name="Haridas S."/>
            <person name="Hensen N."/>
            <person name="Bonometti L."/>
            <person name="Westerberg I."/>
            <person name="Brannstrom I.O."/>
            <person name="Guillou S."/>
            <person name="Cros-Aarteil S."/>
            <person name="Calhoun S."/>
            <person name="Kuo A."/>
            <person name="Mondo S."/>
            <person name="Pangilinan J."/>
            <person name="Riley R."/>
            <person name="Labutti K."/>
            <person name="Andreopoulos B."/>
            <person name="Lipzen A."/>
            <person name="Chen C."/>
            <person name="Yanf M."/>
            <person name="Daum C."/>
            <person name="Ng V."/>
            <person name="Clum A."/>
            <person name="Steindorff A."/>
            <person name="Ohm R."/>
            <person name="Martin F."/>
            <person name="Silar P."/>
            <person name="Natvig D."/>
            <person name="Lalanne C."/>
            <person name="Gautier V."/>
            <person name="Ament-Velasquez S.L."/>
            <person name="Kruys A."/>
            <person name="Hutchinson M.I."/>
            <person name="Powell A.J."/>
            <person name="Barry K."/>
            <person name="Miller A.N."/>
            <person name="Grigoriev I.V."/>
            <person name="Debuchy R."/>
            <person name="Gladieux P."/>
            <person name="Thoren M.H."/>
            <person name="Johannesson H."/>
        </authorList>
    </citation>
    <scope>NUCLEOTIDE SEQUENCE</scope>
    <source>
        <strain evidence="7">CBS 118394</strain>
    </source>
</reference>
<reference evidence="7" key="1">
    <citation type="journal article" date="2023" name="Mol. Phylogenet. Evol.">
        <title>Genome-scale phylogeny and comparative genomics of the fungal order Sordariales.</title>
        <authorList>
            <person name="Hensen N."/>
            <person name="Bonometti L."/>
            <person name="Westerberg I."/>
            <person name="Brannstrom I.O."/>
            <person name="Guillou S."/>
            <person name="Cros-Aarteil S."/>
            <person name="Calhoun S."/>
            <person name="Haridas S."/>
            <person name="Kuo A."/>
            <person name="Mondo S."/>
            <person name="Pangilinan J."/>
            <person name="Riley R."/>
            <person name="LaButti K."/>
            <person name="Andreopoulos B."/>
            <person name="Lipzen A."/>
            <person name="Chen C."/>
            <person name="Yan M."/>
            <person name="Daum C."/>
            <person name="Ng V."/>
            <person name="Clum A."/>
            <person name="Steindorff A."/>
            <person name="Ohm R.A."/>
            <person name="Martin F."/>
            <person name="Silar P."/>
            <person name="Natvig D.O."/>
            <person name="Lalanne C."/>
            <person name="Gautier V."/>
            <person name="Ament-Velasquez S.L."/>
            <person name="Kruys A."/>
            <person name="Hutchinson M.I."/>
            <person name="Powell A.J."/>
            <person name="Barry K."/>
            <person name="Miller A.N."/>
            <person name="Grigoriev I.V."/>
            <person name="Debuchy R."/>
            <person name="Gladieux P."/>
            <person name="Hiltunen Thoren M."/>
            <person name="Johannesson H."/>
        </authorList>
    </citation>
    <scope>NUCLEOTIDE SEQUENCE</scope>
    <source>
        <strain evidence="7">CBS 118394</strain>
    </source>
</reference>
<dbReference type="EMBL" id="JAUEDM010000002">
    <property type="protein sequence ID" value="KAK3326697.1"/>
    <property type="molecule type" value="Genomic_DNA"/>
</dbReference>
<gene>
    <name evidence="7" type="ORF">B0H66DRAFT_617858</name>
</gene>
<comment type="similarity">
    <text evidence="2">Belongs to the ODC antizyme family.</text>
</comment>
<dbReference type="PANTHER" id="PTHR10279">
    <property type="entry name" value="ORNITHINE DECARBOXYLASE ANTIZYME"/>
    <property type="match status" value="1"/>
</dbReference>
<evidence type="ECO:0000313" key="7">
    <source>
        <dbReference type="EMBL" id="KAK3326697.1"/>
    </source>
</evidence>
<keyword evidence="5" id="KW-0688">Ribosomal frameshifting</keyword>
<comment type="function">
    <text evidence="1">Ornithine decarboxylase (ODC) antizyme protein that negatively regulates ODC activity and intracellular polyamine biosynthesis in response to increased intracellular polyamine levels. Binds to ODC monomers, inhibiting the assembly of the functional ODC homodimer, and targets the monomers for ubiquitin-independent proteolytic destruction by the 26S proteasome.</text>
</comment>
<dbReference type="Proteomes" id="UP001283341">
    <property type="component" value="Unassembled WGS sequence"/>
</dbReference>
<dbReference type="AlphaFoldDB" id="A0AAE0IKZ0"/>
<dbReference type="GO" id="GO:0008073">
    <property type="term" value="F:ornithine decarboxylase inhibitor activity"/>
    <property type="evidence" value="ECO:0007669"/>
    <property type="project" value="InterPro"/>
</dbReference>
<dbReference type="InterPro" id="IPR038581">
    <property type="entry name" value="ODC_AZ_sf"/>
</dbReference>
<proteinExistence type="inferred from homology"/>
<dbReference type="PANTHER" id="PTHR10279:SF10">
    <property type="entry name" value="ORNITHINE DECARBOXYLASE ANTIZYME"/>
    <property type="match status" value="1"/>
</dbReference>